<keyword evidence="12" id="KW-1185">Reference proteome</keyword>
<evidence type="ECO:0000256" key="6">
    <source>
        <dbReference type="ARBA" id="ARBA00022922"/>
    </source>
</evidence>
<dbReference type="OrthoDB" id="2018403at2759"/>
<keyword evidence="6 7" id="KW-0750">Starch biosynthesis</keyword>
<accession>A0A9W6BDK9</accession>
<dbReference type="GO" id="GO:0009501">
    <property type="term" value="C:amyloplast"/>
    <property type="evidence" value="ECO:0007669"/>
    <property type="project" value="UniProtKB-SubCell"/>
</dbReference>
<keyword evidence="4 7" id="KW-0328">Glycosyltransferase</keyword>
<dbReference type="EMBL" id="BRXU01000003">
    <property type="protein sequence ID" value="GLC49793.1"/>
    <property type="molecule type" value="Genomic_DNA"/>
</dbReference>
<evidence type="ECO:0000313" key="11">
    <source>
        <dbReference type="EMBL" id="GLC49793.1"/>
    </source>
</evidence>
<dbReference type="AlphaFoldDB" id="A0A9W6BDK9"/>
<comment type="pathway">
    <text evidence="2 7">Glycan biosynthesis; starch biosynthesis.</text>
</comment>
<dbReference type="HAMAP" id="MF_00484">
    <property type="entry name" value="Glycogen_synth"/>
    <property type="match status" value="1"/>
</dbReference>
<organism evidence="11 12">
    <name type="scientific">Pleodorina starrii</name>
    <dbReference type="NCBI Taxonomy" id="330485"/>
    <lineage>
        <taxon>Eukaryota</taxon>
        <taxon>Viridiplantae</taxon>
        <taxon>Chlorophyta</taxon>
        <taxon>core chlorophytes</taxon>
        <taxon>Chlorophyceae</taxon>
        <taxon>CS clade</taxon>
        <taxon>Chlamydomonadales</taxon>
        <taxon>Volvocaceae</taxon>
        <taxon>Pleodorina</taxon>
    </lineage>
</organism>
<reference evidence="11 12" key="1">
    <citation type="journal article" date="2023" name="Commun. Biol.">
        <title>Reorganization of the ancestral sex-determining regions during the evolution of trioecy in Pleodorina starrii.</title>
        <authorList>
            <person name="Takahashi K."/>
            <person name="Suzuki S."/>
            <person name="Kawai-Toyooka H."/>
            <person name="Yamamoto K."/>
            <person name="Hamaji T."/>
            <person name="Ootsuki R."/>
            <person name="Yamaguchi H."/>
            <person name="Kawachi M."/>
            <person name="Higashiyama T."/>
            <person name="Nozaki H."/>
        </authorList>
    </citation>
    <scope>NUCLEOTIDE SEQUENCE [LARGE SCALE GENOMIC DNA]</scope>
    <source>
        <strain evidence="11 12">NIES-4479</strain>
    </source>
</reference>
<name>A0A9W6BDK9_9CHLO</name>
<comment type="similarity">
    <text evidence="3 7">Belongs to the glycosyltransferase 1 family. Bacterial/plant glycogen synthase subfamily.</text>
</comment>
<evidence type="ECO:0000313" key="12">
    <source>
        <dbReference type="Proteomes" id="UP001165080"/>
    </source>
</evidence>
<evidence type="ECO:0000256" key="1">
    <source>
        <dbReference type="ARBA" id="ARBA00001478"/>
    </source>
</evidence>
<dbReference type="InterPro" id="IPR011835">
    <property type="entry name" value="GS/SS"/>
</dbReference>
<evidence type="ECO:0000256" key="7">
    <source>
        <dbReference type="RuleBase" id="RU361232"/>
    </source>
</evidence>
<comment type="catalytic activity">
    <reaction evidence="1">
        <text>[(1-&gt;4)-alpha-D-glucosyl](n) + ADP-alpha-D-glucose = [(1-&gt;4)-alpha-D-glucosyl](n+1) + ADP + H(+)</text>
        <dbReference type="Rhea" id="RHEA:18189"/>
        <dbReference type="Rhea" id="RHEA-COMP:9584"/>
        <dbReference type="Rhea" id="RHEA-COMP:9587"/>
        <dbReference type="ChEBI" id="CHEBI:15378"/>
        <dbReference type="ChEBI" id="CHEBI:15444"/>
        <dbReference type="ChEBI" id="CHEBI:57498"/>
        <dbReference type="ChEBI" id="CHEBI:456216"/>
        <dbReference type="EC" id="2.4.1.21"/>
    </reaction>
</comment>
<evidence type="ECO:0000256" key="2">
    <source>
        <dbReference type="ARBA" id="ARBA00004727"/>
    </source>
</evidence>
<keyword evidence="7" id="KW-0035">Amyloplast</keyword>
<protein>
    <recommendedName>
        <fullName evidence="7">Starch synthase, chloroplastic/amyloplastic</fullName>
        <ecNumber evidence="7">2.4.1.-</ecNumber>
    </recommendedName>
</protein>
<evidence type="ECO:0000256" key="8">
    <source>
        <dbReference type="SAM" id="Coils"/>
    </source>
</evidence>
<dbReference type="GO" id="GO:0004373">
    <property type="term" value="F:alpha-1,4-glucan glucosyltransferase (UDP-glucose donor) activity"/>
    <property type="evidence" value="ECO:0007669"/>
    <property type="project" value="InterPro"/>
</dbReference>
<dbReference type="InterPro" id="IPR001296">
    <property type="entry name" value="Glyco_trans_1"/>
</dbReference>
<proteinExistence type="inferred from homology"/>
<dbReference type="PANTHER" id="PTHR46083">
    <property type="match status" value="1"/>
</dbReference>
<dbReference type="EC" id="2.4.1.-" evidence="7"/>
<dbReference type="CDD" id="cd03791">
    <property type="entry name" value="GT5_Glycogen_synthase_DULL1-like"/>
    <property type="match status" value="1"/>
</dbReference>
<dbReference type="InterPro" id="IPR013534">
    <property type="entry name" value="Starch_synth_cat_dom"/>
</dbReference>
<keyword evidence="7" id="KW-0934">Plastid</keyword>
<feature type="coiled-coil region" evidence="8">
    <location>
        <begin position="45"/>
        <end position="72"/>
    </location>
</feature>
<dbReference type="GO" id="GO:0019252">
    <property type="term" value="P:starch biosynthetic process"/>
    <property type="evidence" value="ECO:0007669"/>
    <property type="project" value="UniProtKB-UniRule"/>
</dbReference>
<evidence type="ECO:0000256" key="3">
    <source>
        <dbReference type="ARBA" id="ARBA00010281"/>
    </source>
</evidence>
<dbReference type="Pfam" id="PF08323">
    <property type="entry name" value="Glyco_transf_5"/>
    <property type="match status" value="1"/>
</dbReference>
<dbReference type="PANTHER" id="PTHR46083:SF1">
    <property type="entry name" value="GLYCOGEN SYNTHASE 2-RELATED"/>
    <property type="match status" value="1"/>
</dbReference>
<keyword evidence="7" id="KW-0150">Chloroplast</keyword>
<evidence type="ECO:0000259" key="9">
    <source>
        <dbReference type="Pfam" id="PF00534"/>
    </source>
</evidence>
<dbReference type="NCBIfam" id="TIGR02095">
    <property type="entry name" value="glgA"/>
    <property type="match status" value="1"/>
</dbReference>
<feature type="domain" description="Glycosyl transferase family 1" evidence="9">
    <location>
        <begin position="468"/>
        <end position="623"/>
    </location>
</feature>
<comment type="subcellular location">
    <subcellularLocation>
        <location evidence="7">Plastid</location>
        <location evidence="7">Chloroplast</location>
    </subcellularLocation>
    <subcellularLocation>
        <location evidence="7">Plastid</location>
        <location evidence="7">Amyloplast</location>
    </subcellularLocation>
</comment>
<feature type="domain" description="Starch synthase catalytic" evidence="10">
    <location>
        <begin position="156"/>
        <end position="400"/>
    </location>
</feature>
<dbReference type="GO" id="GO:0009507">
    <property type="term" value="C:chloroplast"/>
    <property type="evidence" value="ECO:0007669"/>
    <property type="project" value="UniProtKB-SubCell"/>
</dbReference>
<comment type="caution">
    <text evidence="11">The sequence shown here is derived from an EMBL/GenBank/DDBJ whole genome shotgun (WGS) entry which is preliminary data.</text>
</comment>
<dbReference type="GO" id="GO:0009011">
    <property type="term" value="F:alpha-1,4-glucan glucosyltransferase (ADP-glucose donor) activity"/>
    <property type="evidence" value="ECO:0007669"/>
    <property type="project" value="UniProtKB-EC"/>
</dbReference>
<evidence type="ECO:0000256" key="5">
    <source>
        <dbReference type="ARBA" id="ARBA00022679"/>
    </source>
</evidence>
<sequence>MASLRPTLDSRALVRGIQPRLRAQSRIVAPLVPRTVCQVAKVDETVSMEEELVRLRRENELLRQQLALYQQASKPASDAAAAAGAAPVAASAAAATAAVEVLEAPATVQEPSIDGGILWPTAGERFWERAPRTAPAPLECGAAQQPPLQRDANPLHIVHVTAEMAPIAKVGGLGDVVTGLAKAAQARGHEVAVMLPFYECLPTDQIEGLKHEADVEVPKGYRWDGEMRVGSLRTSVFWGRVQGCPVFLLRPAAGTNSNIFRGGRIYGGSYNEMEAYLYFCRACLEYLRASNQHPHVLQLHDWHSAAAALLFWEAYNPGAAWSRTRVMLTIHNMDNTGECRQDEFSFSGLPGEAFATIDKALDERTIGHNPERLNLMKGGIVYSNAVTTVSPTYANEVLNGGAAGWLRSTFARPELRSKFHGILNGIDTEEWDPATDPLLPANYDAERPQGKALCKKFLQQGLGLSVDPRKPLVAVVSRLVPQKGIHLIQAALHRTLEAGGQFVLLGSGHSDGVFRGLAEGKLRNHPDCSLKIMYSERLAHLIYAAADVVVVPSMFEPCGLTQMIALRYGAVPVVRRTGGLADTVFDVEAAAAPPAGAARNGFVFDGSDEGSLYGALDRALALYDKQPGRWAALSQDNMRLDVSWAKSAGSYVDIYRSVAVA</sequence>
<dbReference type="SUPFAM" id="SSF53756">
    <property type="entry name" value="UDP-Glycosyltransferase/glycogen phosphorylase"/>
    <property type="match status" value="1"/>
</dbReference>
<evidence type="ECO:0000256" key="4">
    <source>
        <dbReference type="ARBA" id="ARBA00022676"/>
    </source>
</evidence>
<keyword evidence="5" id="KW-0808">Transferase</keyword>
<keyword evidence="8" id="KW-0175">Coiled coil</keyword>
<gene>
    <name evidence="11" type="primary">PLEST008915</name>
    <name evidence="11" type="ORF">PLESTB_000309300</name>
</gene>
<dbReference type="Proteomes" id="UP001165080">
    <property type="component" value="Unassembled WGS sequence"/>
</dbReference>
<dbReference type="Gene3D" id="3.40.50.2000">
    <property type="entry name" value="Glycogen Phosphorylase B"/>
    <property type="match status" value="2"/>
</dbReference>
<evidence type="ECO:0000259" key="10">
    <source>
        <dbReference type="Pfam" id="PF08323"/>
    </source>
</evidence>
<dbReference type="Pfam" id="PF00534">
    <property type="entry name" value="Glycos_transf_1"/>
    <property type="match status" value="1"/>
</dbReference>